<proteinExistence type="predicted"/>
<reference evidence="2" key="1">
    <citation type="journal article" date="2023" name="G3 (Bethesda)">
        <title>Genome assembly and association tests identify interacting loci associated with vigor, precocity, and sex in interspecific pistachio rootstocks.</title>
        <authorList>
            <person name="Palmer W."/>
            <person name="Jacygrad E."/>
            <person name="Sagayaradj S."/>
            <person name="Cavanaugh K."/>
            <person name="Han R."/>
            <person name="Bertier L."/>
            <person name="Beede B."/>
            <person name="Kafkas S."/>
            <person name="Golino D."/>
            <person name="Preece J."/>
            <person name="Michelmore R."/>
        </authorList>
    </citation>
    <scope>NUCLEOTIDE SEQUENCE [LARGE SCALE GENOMIC DNA]</scope>
</reference>
<dbReference type="EMBL" id="CM047749">
    <property type="protein sequence ID" value="KAJ0010096.1"/>
    <property type="molecule type" value="Genomic_DNA"/>
</dbReference>
<organism evidence="1 2">
    <name type="scientific">Pistacia integerrima</name>
    <dbReference type="NCBI Taxonomy" id="434235"/>
    <lineage>
        <taxon>Eukaryota</taxon>
        <taxon>Viridiplantae</taxon>
        <taxon>Streptophyta</taxon>
        <taxon>Embryophyta</taxon>
        <taxon>Tracheophyta</taxon>
        <taxon>Spermatophyta</taxon>
        <taxon>Magnoliopsida</taxon>
        <taxon>eudicotyledons</taxon>
        <taxon>Gunneridae</taxon>
        <taxon>Pentapetalae</taxon>
        <taxon>rosids</taxon>
        <taxon>malvids</taxon>
        <taxon>Sapindales</taxon>
        <taxon>Anacardiaceae</taxon>
        <taxon>Pistacia</taxon>
    </lineage>
</organism>
<keyword evidence="2" id="KW-1185">Reference proteome</keyword>
<gene>
    <name evidence="1" type="ORF">Pint_34487</name>
</gene>
<dbReference type="Proteomes" id="UP001163603">
    <property type="component" value="Chromosome 14"/>
</dbReference>
<comment type="caution">
    <text evidence="1">The sequence shown here is derived from an EMBL/GenBank/DDBJ whole genome shotgun (WGS) entry which is preliminary data.</text>
</comment>
<sequence>MPSGFKLNSSPPSRGRREIQGSPSFLRKSSKEENTGTVTDQRPCFYKIICDEKPEPMKKFPRQFLKYISKELSDTATLRVVSGGLWTVKLKIIGNDVFMEDGWPEFVRGNSLRIMDFLFFQYDGKMFFSVTIFDPNGVERIGTSSIRMPQESAGISTGKRPRGRPRKNPVDTLNRQYTSSNSYDESLVTDQGLASHKSKKLKTAHKGENVNDKSQSLKTTQKGKNVNYNSKELQTKEKEKGKNVKAPFRDRIESSSKQPKRTTMEPSLEKKPSKKSHLIIID</sequence>
<protein>
    <submittedName>
        <fullName evidence="1">Uncharacterized protein</fullName>
    </submittedName>
</protein>
<evidence type="ECO:0000313" key="1">
    <source>
        <dbReference type="EMBL" id="KAJ0010096.1"/>
    </source>
</evidence>
<evidence type="ECO:0000313" key="2">
    <source>
        <dbReference type="Proteomes" id="UP001163603"/>
    </source>
</evidence>
<accession>A0ACC0X382</accession>
<name>A0ACC0X382_9ROSI</name>